<feature type="compositionally biased region" description="Polar residues" evidence="7">
    <location>
        <begin position="216"/>
        <end position="237"/>
    </location>
</feature>
<accession>A0A9P4SER9</accession>
<dbReference type="GO" id="GO:0016020">
    <property type="term" value="C:membrane"/>
    <property type="evidence" value="ECO:0007669"/>
    <property type="project" value="UniProtKB-SubCell"/>
</dbReference>
<dbReference type="GO" id="GO:0008374">
    <property type="term" value="F:O-acyltransferase activity"/>
    <property type="evidence" value="ECO:0007669"/>
    <property type="project" value="InterPro"/>
</dbReference>
<feature type="transmembrane region" description="Helical" evidence="8">
    <location>
        <begin position="86"/>
        <end position="108"/>
    </location>
</feature>
<evidence type="ECO:0000256" key="3">
    <source>
        <dbReference type="ARBA" id="ARBA00022679"/>
    </source>
</evidence>
<dbReference type="InterPro" id="IPR032805">
    <property type="entry name" value="Wax_synthase_dom"/>
</dbReference>
<evidence type="ECO:0000256" key="4">
    <source>
        <dbReference type="ARBA" id="ARBA00022692"/>
    </source>
</evidence>
<proteinExistence type="inferred from homology"/>
<evidence type="ECO:0000256" key="2">
    <source>
        <dbReference type="ARBA" id="ARBA00007282"/>
    </source>
</evidence>
<dbReference type="InterPro" id="IPR044851">
    <property type="entry name" value="Wax_synthase"/>
</dbReference>
<keyword evidence="3" id="KW-0808">Transferase</keyword>
<comment type="subcellular location">
    <subcellularLocation>
        <location evidence="1">Membrane</location>
        <topology evidence="1">Multi-pass membrane protein</topology>
    </subcellularLocation>
</comment>
<feature type="transmembrane region" description="Helical" evidence="8">
    <location>
        <begin position="315"/>
        <end position="337"/>
    </location>
</feature>
<keyword evidence="11" id="KW-1185">Reference proteome</keyword>
<dbReference type="GO" id="GO:0006629">
    <property type="term" value="P:lipid metabolic process"/>
    <property type="evidence" value="ECO:0007669"/>
    <property type="project" value="InterPro"/>
</dbReference>
<organism evidence="10 11">
    <name type="scientific">Patellaria atrata CBS 101060</name>
    <dbReference type="NCBI Taxonomy" id="1346257"/>
    <lineage>
        <taxon>Eukaryota</taxon>
        <taxon>Fungi</taxon>
        <taxon>Dikarya</taxon>
        <taxon>Ascomycota</taxon>
        <taxon>Pezizomycotina</taxon>
        <taxon>Dothideomycetes</taxon>
        <taxon>Dothideomycetes incertae sedis</taxon>
        <taxon>Patellariales</taxon>
        <taxon>Patellariaceae</taxon>
        <taxon>Patellaria</taxon>
    </lineage>
</organism>
<keyword evidence="5 8" id="KW-1133">Transmembrane helix</keyword>
<evidence type="ECO:0000256" key="8">
    <source>
        <dbReference type="SAM" id="Phobius"/>
    </source>
</evidence>
<name>A0A9P4SER9_9PEZI</name>
<feature type="compositionally biased region" description="Basic and acidic residues" evidence="7">
    <location>
        <begin position="147"/>
        <end position="169"/>
    </location>
</feature>
<evidence type="ECO:0000259" key="9">
    <source>
        <dbReference type="Pfam" id="PF13813"/>
    </source>
</evidence>
<dbReference type="EMBL" id="MU006091">
    <property type="protein sequence ID" value="KAF2841491.1"/>
    <property type="molecule type" value="Genomic_DNA"/>
</dbReference>
<evidence type="ECO:0000313" key="11">
    <source>
        <dbReference type="Proteomes" id="UP000799429"/>
    </source>
</evidence>
<feature type="region of interest" description="Disordered" evidence="7">
    <location>
        <begin position="126"/>
        <end position="170"/>
    </location>
</feature>
<dbReference type="OrthoDB" id="2796277at2759"/>
<sequence>MSLPIPRAPQEARQQLHTIYDAGIASGAIEPFVYPSGAFASLVVITYLLIDHRNRPLLRFARFVVWAYNAYFAAYCILYTRARNMSTSYCVGLVSMWSIFWCYTILIANDAQADFQRMERTEGVYRGQSAKRAKGQDHSNGSLESPSESKDSASRTDKLGDTASPRERTGGYAWQPYPLSPFIERLDWVADIFSNFRGIAWNWKSIPNLPAPPPSIQSQLHSTSGTSIPLKSPQPSRDNLRRHQTKRELLSSNLQRSLGCYLLVDVLKTYCMHDRYFWGIAAIDSPIPYLPSFLNNLPALPRALRLAVTLYAMKTMLLLIFSMAPLFFVGALGPKAIGARGEPWMYPDSWGSYSHVLDNGLAGWWGAWWHQIFRFAFEAPSKQILRRLSIPSKSIPGRIIQLFVAFFLSGCLHASGSYTQLGPTNPLSGPMRFFLLQPLGILLQVFISSLFRKSGAAGRLSPRVKQLTNFVYVHCWFYYTAPLLCDDFVRGGLWLFEPIPISPLRGLGFGAEGENGWWWWGGDWVRWHEGKHWWESGIAL</sequence>
<keyword evidence="4 8" id="KW-0812">Transmembrane</keyword>
<evidence type="ECO:0000256" key="5">
    <source>
        <dbReference type="ARBA" id="ARBA00022989"/>
    </source>
</evidence>
<dbReference type="PANTHER" id="PTHR31595:SF67">
    <property type="entry name" value="WAX SYNTHASE DOMAIN-CONTAINING PROTEIN"/>
    <property type="match status" value="1"/>
</dbReference>
<dbReference type="PANTHER" id="PTHR31595">
    <property type="entry name" value="LONG-CHAIN-ALCOHOL O-FATTY-ACYLTRANSFERASE 3-RELATED"/>
    <property type="match status" value="1"/>
</dbReference>
<feature type="transmembrane region" description="Helical" evidence="8">
    <location>
        <begin position="398"/>
        <end position="419"/>
    </location>
</feature>
<dbReference type="Pfam" id="PF13813">
    <property type="entry name" value="MBOAT_2"/>
    <property type="match status" value="1"/>
</dbReference>
<comment type="caution">
    <text evidence="10">The sequence shown here is derived from an EMBL/GenBank/DDBJ whole genome shotgun (WGS) entry which is preliminary data.</text>
</comment>
<feature type="region of interest" description="Disordered" evidence="7">
    <location>
        <begin position="214"/>
        <end position="242"/>
    </location>
</feature>
<dbReference type="AlphaFoldDB" id="A0A9P4SER9"/>
<keyword evidence="6 8" id="KW-0472">Membrane</keyword>
<dbReference type="Proteomes" id="UP000799429">
    <property type="component" value="Unassembled WGS sequence"/>
</dbReference>
<gene>
    <name evidence="10" type="ORF">M501DRAFT_929185</name>
</gene>
<evidence type="ECO:0000313" key="10">
    <source>
        <dbReference type="EMBL" id="KAF2841491.1"/>
    </source>
</evidence>
<evidence type="ECO:0000256" key="1">
    <source>
        <dbReference type="ARBA" id="ARBA00004141"/>
    </source>
</evidence>
<reference evidence="10" key="1">
    <citation type="journal article" date="2020" name="Stud. Mycol.">
        <title>101 Dothideomycetes genomes: a test case for predicting lifestyles and emergence of pathogens.</title>
        <authorList>
            <person name="Haridas S."/>
            <person name="Albert R."/>
            <person name="Binder M."/>
            <person name="Bloem J."/>
            <person name="Labutti K."/>
            <person name="Salamov A."/>
            <person name="Andreopoulos B."/>
            <person name="Baker S."/>
            <person name="Barry K."/>
            <person name="Bills G."/>
            <person name="Bluhm B."/>
            <person name="Cannon C."/>
            <person name="Castanera R."/>
            <person name="Culley D."/>
            <person name="Daum C."/>
            <person name="Ezra D."/>
            <person name="Gonzalez J."/>
            <person name="Henrissat B."/>
            <person name="Kuo A."/>
            <person name="Liang C."/>
            <person name="Lipzen A."/>
            <person name="Lutzoni F."/>
            <person name="Magnuson J."/>
            <person name="Mondo S."/>
            <person name="Nolan M."/>
            <person name="Ohm R."/>
            <person name="Pangilinan J."/>
            <person name="Park H.-J."/>
            <person name="Ramirez L."/>
            <person name="Alfaro M."/>
            <person name="Sun H."/>
            <person name="Tritt A."/>
            <person name="Yoshinaga Y."/>
            <person name="Zwiers L.-H."/>
            <person name="Turgeon B."/>
            <person name="Goodwin S."/>
            <person name="Spatafora J."/>
            <person name="Crous P."/>
            <person name="Grigoriev I."/>
        </authorList>
    </citation>
    <scope>NUCLEOTIDE SEQUENCE</scope>
    <source>
        <strain evidence="10">CBS 101060</strain>
    </source>
</reference>
<feature type="transmembrane region" description="Helical" evidence="8">
    <location>
        <begin position="431"/>
        <end position="451"/>
    </location>
</feature>
<protein>
    <recommendedName>
        <fullName evidence="9">Wax synthase domain-containing protein</fullName>
    </recommendedName>
</protein>
<feature type="transmembrane region" description="Helical" evidence="8">
    <location>
        <begin position="32"/>
        <end position="50"/>
    </location>
</feature>
<feature type="transmembrane region" description="Helical" evidence="8">
    <location>
        <begin position="62"/>
        <end position="80"/>
    </location>
</feature>
<evidence type="ECO:0000256" key="7">
    <source>
        <dbReference type="SAM" id="MobiDB-lite"/>
    </source>
</evidence>
<comment type="similarity">
    <text evidence="2">Belongs to the wax synthase family.</text>
</comment>
<feature type="domain" description="Wax synthase" evidence="9">
    <location>
        <begin position="359"/>
        <end position="436"/>
    </location>
</feature>
<evidence type="ECO:0000256" key="6">
    <source>
        <dbReference type="ARBA" id="ARBA00023136"/>
    </source>
</evidence>